<evidence type="ECO:0000256" key="2">
    <source>
        <dbReference type="ARBA" id="ARBA00022840"/>
    </source>
</evidence>
<dbReference type="Gene3D" id="3.40.50.300">
    <property type="entry name" value="P-loop containing nucleotide triphosphate hydrolases"/>
    <property type="match status" value="1"/>
</dbReference>
<evidence type="ECO:0000259" key="3">
    <source>
        <dbReference type="PROSITE" id="PS50045"/>
    </source>
</evidence>
<dbReference type="Proteomes" id="UP001218638">
    <property type="component" value="Chromosome"/>
</dbReference>
<name>A0AAF0CG83_9BACT</name>
<accession>A0AAF0CG83</accession>
<feature type="domain" description="Sigma-54 factor interaction" evidence="3">
    <location>
        <begin position="174"/>
        <end position="438"/>
    </location>
</feature>
<dbReference type="AlphaFoldDB" id="A0AAF0CG83"/>
<keyword evidence="1" id="KW-0547">Nucleotide-binding</keyword>
<dbReference type="Gene3D" id="1.10.8.60">
    <property type="match status" value="1"/>
</dbReference>
<gene>
    <name evidence="4" type="ORF">PXH66_13120</name>
</gene>
<proteinExistence type="predicted"/>
<organism evidence="4 5">
    <name type="scientific">Synoicihabitans lomoniglobus</name>
    <dbReference type="NCBI Taxonomy" id="2909285"/>
    <lineage>
        <taxon>Bacteria</taxon>
        <taxon>Pseudomonadati</taxon>
        <taxon>Verrucomicrobiota</taxon>
        <taxon>Opitutia</taxon>
        <taxon>Opitutales</taxon>
        <taxon>Opitutaceae</taxon>
        <taxon>Synoicihabitans</taxon>
    </lineage>
</organism>
<reference evidence="4" key="1">
    <citation type="submission" date="2023-03" db="EMBL/GenBank/DDBJ databases">
        <title>Lomoglobus Profundus gen. nov., sp. nov., a novel member of the phylum Verrucomicrobia, isolated from deep-marine sediment of South China Sea.</title>
        <authorList>
            <person name="Ahmad T."/>
            <person name="Ishaq S.E."/>
            <person name="Wang F."/>
        </authorList>
    </citation>
    <scope>NUCLEOTIDE SEQUENCE</scope>
    <source>
        <strain evidence="4">LMO-M01</strain>
    </source>
</reference>
<dbReference type="PANTHER" id="PTHR32071:SF122">
    <property type="entry name" value="SIGMA FACTOR"/>
    <property type="match status" value="1"/>
</dbReference>
<dbReference type="CDD" id="cd00009">
    <property type="entry name" value="AAA"/>
    <property type="match status" value="1"/>
</dbReference>
<dbReference type="InterPro" id="IPR027417">
    <property type="entry name" value="P-loop_NTPase"/>
</dbReference>
<evidence type="ECO:0000256" key="1">
    <source>
        <dbReference type="ARBA" id="ARBA00022741"/>
    </source>
</evidence>
<dbReference type="SMART" id="SM00382">
    <property type="entry name" value="AAA"/>
    <property type="match status" value="1"/>
</dbReference>
<dbReference type="Pfam" id="PF00158">
    <property type="entry name" value="Sigma54_activat"/>
    <property type="match status" value="1"/>
</dbReference>
<dbReference type="GO" id="GO:0006355">
    <property type="term" value="P:regulation of DNA-templated transcription"/>
    <property type="evidence" value="ECO:0007669"/>
    <property type="project" value="InterPro"/>
</dbReference>
<dbReference type="KEGG" id="slom:PXH66_13120"/>
<keyword evidence="2" id="KW-0067">ATP-binding</keyword>
<dbReference type="RefSeq" id="WP_330928624.1">
    <property type="nucleotide sequence ID" value="NZ_CP119075.1"/>
</dbReference>
<dbReference type="PROSITE" id="PS50045">
    <property type="entry name" value="SIGMA54_INTERACT_4"/>
    <property type="match status" value="1"/>
</dbReference>
<dbReference type="InterPro" id="IPR002078">
    <property type="entry name" value="Sigma_54_int"/>
</dbReference>
<sequence length="511" mass="57727">MKDLFPDSEATFADSIVRLNATNPFTPERIACERDALGDEFDETGSAWNTQPPQKALHFNHRRLTARCGEVIERVRGAWSTKGRVAERDRTRYIEMVGFWLYQSYAVQFDGVIERARQGDRDALRPGFYRKFRAEAEWYFGLPGLGDDHGFDPDHLFACAFQIRRAFHHVFHSLVGGSAPMARLRAAIWQSIFSHDLSRYRRVLFNRMGDFATLITGASGTGKELVARAISFSRYVPYNPRGGGFSESFTEAFYALNLSALSPTLIESELFGHRRGAFTGAVADRAGWMEQCPATGSVFLDEIGDVDASIQVKLLRVLQSRTYQRLGDTDSREFQGKIIAATHQDLVGLMRAGRFREDFYYRLCSDLIHTPTLREQLDDCEADLGIMVAAIASRLVGVAESADFAREAQRWIEQNLGPHYPWAGNFRELEQCMRNLLVRATYRPAEAMGRTDDWLDAVATGGLSAEALLTHYTRRVFALSGTVEEASKRLQLDRRTVRARLPAAPLKRGRR</sequence>
<keyword evidence="5" id="KW-1185">Reference proteome</keyword>
<evidence type="ECO:0000313" key="5">
    <source>
        <dbReference type="Proteomes" id="UP001218638"/>
    </source>
</evidence>
<dbReference type="InterPro" id="IPR003593">
    <property type="entry name" value="AAA+_ATPase"/>
</dbReference>
<dbReference type="PANTHER" id="PTHR32071">
    <property type="entry name" value="TRANSCRIPTIONAL REGULATORY PROTEIN"/>
    <property type="match status" value="1"/>
</dbReference>
<dbReference type="SUPFAM" id="SSF52540">
    <property type="entry name" value="P-loop containing nucleoside triphosphate hydrolases"/>
    <property type="match status" value="1"/>
</dbReference>
<protein>
    <submittedName>
        <fullName evidence="4">Sigma 54-interacting transcriptional regulator</fullName>
    </submittedName>
</protein>
<evidence type="ECO:0000313" key="4">
    <source>
        <dbReference type="EMBL" id="WED63272.1"/>
    </source>
</evidence>
<dbReference type="GO" id="GO:0005524">
    <property type="term" value="F:ATP binding"/>
    <property type="evidence" value="ECO:0007669"/>
    <property type="project" value="UniProtKB-KW"/>
</dbReference>
<dbReference type="EMBL" id="CP119075">
    <property type="protein sequence ID" value="WED63272.1"/>
    <property type="molecule type" value="Genomic_DNA"/>
</dbReference>